<dbReference type="RefSeq" id="WP_016148725.1">
    <property type="nucleotide sequence ID" value="NZ_CABKSA010000002.1"/>
</dbReference>
<proteinExistence type="predicted"/>
<accession>A0A1Y4L3S4</accession>
<organism evidence="1 4">
    <name type="scientific">Butyricicoccus pullicaecorum</name>
    <dbReference type="NCBI Taxonomy" id="501571"/>
    <lineage>
        <taxon>Bacteria</taxon>
        <taxon>Bacillati</taxon>
        <taxon>Bacillota</taxon>
        <taxon>Clostridia</taxon>
        <taxon>Eubacteriales</taxon>
        <taxon>Butyricicoccaceae</taxon>
        <taxon>Butyricicoccus</taxon>
    </lineage>
</organism>
<dbReference type="EMBL" id="NFKK01000023">
    <property type="protein sequence ID" value="OUP51384.1"/>
    <property type="molecule type" value="Genomic_DNA"/>
</dbReference>
<evidence type="ECO:0000313" key="1">
    <source>
        <dbReference type="EMBL" id="OUP51384.1"/>
    </source>
</evidence>
<dbReference type="STRING" id="501571.GCA_900143195_00043"/>
<comment type="caution">
    <text evidence="1">The sequence shown here is derived from an EMBL/GenBank/DDBJ whole genome shotgun (WGS) entry which is preliminary data.</text>
</comment>
<dbReference type="EMBL" id="NFKL01000028">
    <property type="protein sequence ID" value="OUP55351.1"/>
    <property type="molecule type" value="Genomic_DNA"/>
</dbReference>
<reference evidence="1" key="2">
    <citation type="journal article" date="2018" name="BMC Genomics">
        <title>Whole genome sequencing and function prediction of 133 gut anaerobes isolated from chicken caecum in pure cultures.</title>
        <authorList>
            <person name="Medvecky M."/>
            <person name="Cejkova D."/>
            <person name="Polansky O."/>
            <person name="Karasova D."/>
            <person name="Kubasova T."/>
            <person name="Cizek A."/>
            <person name="Rychlik I."/>
        </authorList>
    </citation>
    <scope>NUCLEOTIDE SEQUENCE</scope>
    <source>
        <strain evidence="2">An179</strain>
        <strain evidence="1">An180</strain>
    </source>
</reference>
<sequence length="62" mass="7074">MSKKLWCLFRRRDAVGTKICVAKAETEGRVFVCPYANEVEAVNNCEDYAFNTRPEGEEEGIE</sequence>
<evidence type="ECO:0000313" key="3">
    <source>
        <dbReference type="Proteomes" id="UP000195326"/>
    </source>
</evidence>
<dbReference type="AlphaFoldDB" id="A0A1Y4L3S4"/>
<protein>
    <submittedName>
        <fullName evidence="1">Uncharacterized protein</fullName>
    </submittedName>
</protein>
<gene>
    <name evidence="2" type="ORF">B5F15_14920</name>
    <name evidence="1" type="ORF">B5F17_13190</name>
</gene>
<dbReference type="Proteomes" id="UP000195326">
    <property type="component" value="Unassembled WGS sequence"/>
</dbReference>
<evidence type="ECO:0000313" key="2">
    <source>
        <dbReference type="EMBL" id="OUP55351.1"/>
    </source>
</evidence>
<name>A0A1Y4L3S4_9FIRM</name>
<evidence type="ECO:0000313" key="4">
    <source>
        <dbReference type="Proteomes" id="UP000195897"/>
    </source>
</evidence>
<dbReference type="Proteomes" id="UP000195897">
    <property type="component" value="Unassembled WGS sequence"/>
</dbReference>
<reference evidence="3 4" key="1">
    <citation type="submission" date="2017-04" db="EMBL/GenBank/DDBJ databases">
        <title>Function of individual gut microbiota members based on whole genome sequencing of pure cultures obtained from chicken caecum.</title>
        <authorList>
            <person name="Medvecky M."/>
            <person name="Cejkova D."/>
            <person name="Polansky O."/>
            <person name="Karasova D."/>
            <person name="Kubasova T."/>
            <person name="Cizek A."/>
            <person name="Rychlik I."/>
        </authorList>
    </citation>
    <scope>NUCLEOTIDE SEQUENCE [LARGE SCALE GENOMIC DNA]</scope>
    <source>
        <strain evidence="3">An179</strain>
        <strain evidence="4">An180</strain>
    </source>
</reference>